<keyword evidence="3" id="KW-1185">Reference proteome</keyword>
<organism evidence="2 3">
    <name type="scientific">Phytophthora megakarya</name>
    <dbReference type="NCBI Taxonomy" id="4795"/>
    <lineage>
        <taxon>Eukaryota</taxon>
        <taxon>Sar</taxon>
        <taxon>Stramenopiles</taxon>
        <taxon>Oomycota</taxon>
        <taxon>Peronosporomycetes</taxon>
        <taxon>Peronosporales</taxon>
        <taxon>Peronosporaceae</taxon>
        <taxon>Phytophthora</taxon>
    </lineage>
</organism>
<name>A0A225VN14_9STRA</name>
<reference evidence="3" key="1">
    <citation type="submission" date="2017-03" db="EMBL/GenBank/DDBJ databases">
        <title>Phytopthora megakarya and P. palmivora, two closely related causual agents of cacao black pod achieved similar genome size and gene model numbers by different mechanisms.</title>
        <authorList>
            <person name="Ali S."/>
            <person name="Shao J."/>
            <person name="Larry D.J."/>
            <person name="Kronmiller B."/>
            <person name="Shen D."/>
            <person name="Strem M.D."/>
            <person name="Melnick R.L."/>
            <person name="Guiltinan M.J."/>
            <person name="Tyler B.M."/>
            <person name="Meinhardt L.W."/>
            <person name="Bailey B.A."/>
        </authorList>
    </citation>
    <scope>NUCLEOTIDE SEQUENCE [LARGE SCALE GENOMIC DNA]</scope>
    <source>
        <strain evidence="3">zdho120</strain>
    </source>
</reference>
<dbReference type="OrthoDB" id="126752at2759"/>
<evidence type="ECO:0000256" key="1">
    <source>
        <dbReference type="SAM" id="MobiDB-lite"/>
    </source>
</evidence>
<proteinExistence type="predicted"/>
<feature type="compositionally biased region" description="Polar residues" evidence="1">
    <location>
        <begin position="482"/>
        <end position="498"/>
    </location>
</feature>
<evidence type="ECO:0000313" key="2">
    <source>
        <dbReference type="EMBL" id="OWZ06504.1"/>
    </source>
</evidence>
<sequence>MASRDIAAGALAFVGPPHVPSLDRYYYLTVVRVNGTTAVVRKAGPDTAVDDPQFDVKVAVLRHRVVDPTEAELWPGSYVGHPIAFVQPAGDDYDLWAYGLVTSYSVKDESTQLHVRHGTNTLRIHLVSTSTVIAVDRLNYALQTGAFVNVTAQNALELLDNQNQVIVACGKSRAGLPAAVTSTMLSVPFNGHERVALIRPDTLEIVLRRPTNNVDLTFSDTDDEEKGELPSTAQADIDLIRLQNRPLRKRARLTEFDLSDVLLGDEDVPVVGTRAEPLAAAFRPSQVEQDVHNAVAHASLHGKQAQLVLESAQQGPRTKFLATPAVLRGAYDISFGIRGLSLMHFRRFFDEVEMYKAAEVVNMVNFGRSNTLQPAVPASSIDEIVDAFNTLLYFAKDFYNPTVYDFIKAGADFIETYAAFSRPDSETCRMLVHWINSKLGKFRATVITSGLSSAVRIGKEFTRSDDHLMELYQSQTDRRAAATSTVTPGRPQTITRQQQNREHRGVKTSSVPKELLSLLPKQGNKSMCMRFISKKGCIGPTPGKCFDPNRAHFKPMALPADAKSWIERHFHGLASEFQDL</sequence>
<evidence type="ECO:0000313" key="3">
    <source>
        <dbReference type="Proteomes" id="UP000198211"/>
    </source>
</evidence>
<dbReference type="AlphaFoldDB" id="A0A225VN14"/>
<dbReference type="Proteomes" id="UP000198211">
    <property type="component" value="Unassembled WGS sequence"/>
</dbReference>
<gene>
    <name evidence="2" type="ORF">PHMEG_00021234</name>
</gene>
<feature type="region of interest" description="Disordered" evidence="1">
    <location>
        <begin position="479"/>
        <end position="510"/>
    </location>
</feature>
<accession>A0A225VN14</accession>
<comment type="caution">
    <text evidence="2">The sequence shown here is derived from an EMBL/GenBank/DDBJ whole genome shotgun (WGS) entry which is preliminary data.</text>
</comment>
<dbReference type="EMBL" id="NBNE01003932">
    <property type="protein sequence ID" value="OWZ06504.1"/>
    <property type="molecule type" value="Genomic_DNA"/>
</dbReference>
<protein>
    <submittedName>
        <fullName evidence="2">Uncharacterized protein</fullName>
    </submittedName>
</protein>